<dbReference type="Proteomes" id="UP001597380">
    <property type="component" value="Unassembled WGS sequence"/>
</dbReference>
<dbReference type="Pfam" id="PF01432">
    <property type="entry name" value="Peptidase_M3"/>
    <property type="match status" value="1"/>
</dbReference>
<evidence type="ECO:0000313" key="9">
    <source>
        <dbReference type="EMBL" id="MFD2098112.1"/>
    </source>
</evidence>
<accession>A0ABW4XRY1</accession>
<dbReference type="EMBL" id="JBHUHT010000031">
    <property type="protein sequence ID" value="MFD2098112.1"/>
    <property type="molecule type" value="Genomic_DNA"/>
</dbReference>
<dbReference type="PANTHER" id="PTHR11804:SF84">
    <property type="entry name" value="SACCHAROLYSIN"/>
    <property type="match status" value="1"/>
</dbReference>
<gene>
    <name evidence="9" type="ORF">ACFSJ3_19215</name>
</gene>
<keyword evidence="6 7" id="KW-0482">Metalloprotease</keyword>
<evidence type="ECO:0000313" key="10">
    <source>
        <dbReference type="Proteomes" id="UP001597380"/>
    </source>
</evidence>
<evidence type="ECO:0000256" key="6">
    <source>
        <dbReference type="ARBA" id="ARBA00023049"/>
    </source>
</evidence>
<evidence type="ECO:0000256" key="4">
    <source>
        <dbReference type="ARBA" id="ARBA00022801"/>
    </source>
</evidence>
<evidence type="ECO:0000259" key="8">
    <source>
        <dbReference type="Pfam" id="PF01432"/>
    </source>
</evidence>
<dbReference type="SUPFAM" id="SSF55486">
    <property type="entry name" value="Metalloproteases ('zincins'), catalytic domain"/>
    <property type="match status" value="1"/>
</dbReference>
<keyword evidence="4 7" id="KW-0378">Hydrolase</keyword>
<keyword evidence="10" id="KW-1185">Reference proteome</keyword>
<keyword evidence="3 7" id="KW-0479">Metal-binding</keyword>
<organism evidence="9 10">
    <name type="scientific">Corallincola platygyrae</name>
    <dbReference type="NCBI Taxonomy" id="1193278"/>
    <lineage>
        <taxon>Bacteria</taxon>
        <taxon>Pseudomonadati</taxon>
        <taxon>Pseudomonadota</taxon>
        <taxon>Gammaproteobacteria</taxon>
        <taxon>Alteromonadales</taxon>
        <taxon>Psychromonadaceae</taxon>
        <taxon>Corallincola</taxon>
    </lineage>
</organism>
<dbReference type="RefSeq" id="WP_345342459.1">
    <property type="nucleotide sequence ID" value="NZ_BAABLI010000034.1"/>
</dbReference>
<proteinExistence type="inferred from homology"/>
<comment type="similarity">
    <text evidence="1 7">Belongs to the peptidase M3 family.</text>
</comment>
<dbReference type="InterPro" id="IPR045090">
    <property type="entry name" value="Pept_M3A_M3B"/>
</dbReference>
<evidence type="ECO:0000256" key="5">
    <source>
        <dbReference type="ARBA" id="ARBA00022833"/>
    </source>
</evidence>
<dbReference type="Gene3D" id="1.10.1370.10">
    <property type="entry name" value="Neurolysin, domain 3"/>
    <property type="match status" value="1"/>
</dbReference>
<dbReference type="InterPro" id="IPR001567">
    <property type="entry name" value="Pept_M3A_M3B_dom"/>
</dbReference>
<sequence>MIQGPKFSADQSESSGRLLGIWLLPYFDLLAQSEQMYLLHPDAHWREAFSYCRLAINLAITDWKLGNNGDWWRPFLNRNRQTEPAKWQQALFNKSYPGLMYDSFPEDLQIDINTAKNSFLLSLQSGEPISLPWQCAERKPHRKETLAEDKRISIDIYRPAEFYRFMAKAYRSECRAYTFRAHKSRGGKEARNQLNRLLAARARFAIDVGADNWTDYQLQHSLLSKHEIRNFLLALERQLTAFSKDYSPSSLQPWDLWFRQTQSLSQHSHQSNQELRIALTTDAVTNRIAFWSEKLELRLKHLEAYKWGADVSILQLLDSQERVFGEIYIDLSHPKTKLGIGRLRYPVAGYQAGAMLIKGQKSPLAKVRLSSLDSAILQALQGILHHPEYPGFTASAYPDLQGLENKILKAISEQRQPTRHPHLWLRQVLSAKLALAYHQNDLSQGSFEKLTIKLIGDNLDAIGTPPAQIPYAMSNLASPGVFSYRELWQKAIAQQVSARYHAGELELDTLLSELNRLRGPQAKQTLKRLTGFEVGSKRYGVELAKKFISSLYPDLPEKSE</sequence>
<keyword evidence="5 7" id="KW-0862">Zinc</keyword>
<dbReference type="PANTHER" id="PTHR11804">
    <property type="entry name" value="PROTEASE M3 THIMET OLIGOPEPTIDASE-RELATED"/>
    <property type="match status" value="1"/>
</dbReference>
<comment type="cofactor">
    <cofactor evidence="7">
        <name>Zn(2+)</name>
        <dbReference type="ChEBI" id="CHEBI:29105"/>
    </cofactor>
    <text evidence="7">Binds 1 zinc ion.</text>
</comment>
<protein>
    <submittedName>
        <fullName evidence="9">M3 family metallopeptidase</fullName>
    </submittedName>
</protein>
<comment type="caution">
    <text evidence="9">The sequence shown here is derived from an EMBL/GenBank/DDBJ whole genome shotgun (WGS) entry which is preliminary data.</text>
</comment>
<keyword evidence="2 7" id="KW-0645">Protease</keyword>
<dbReference type="InterPro" id="IPR024077">
    <property type="entry name" value="Neurolysin/TOP_dom2"/>
</dbReference>
<evidence type="ECO:0000256" key="3">
    <source>
        <dbReference type="ARBA" id="ARBA00022723"/>
    </source>
</evidence>
<evidence type="ECO:0000256" key="2">
    <source>
        <dbReference type="ARBA" id="ARBA00022670"/>
    </source>
</evidence>
<feature type="domain" description="Peptidase M3A/M3B catalytic" evidence="8">
    <location>
        <begin position="166"/>
        <end position="338"/>
    </location>
</feature>
<evidence type="ECO:0000256" key="1">
    <source>
        <dbReference type="ARBA" id="ARBA00006040"/>
    </source>
</evidence>
<reference evidence="10" key="1">
    <citation type="journal article" date="2019" name="Int. J. Syst. Evol. Microbiol.">
        <title>The Global Catalogue of Microorganisms (GCM) 10K type strain sequencing project: providing services to taxonomists for standard genome sequencing and annotation.</title>
        <authorList>
            <consortium name="The Broad Institute Genomics Platform"/>
            <consortium name="The Broad Institute Genome Sequencing Center for Infectious Disease"/>
            <person name="Wu L."/>
            <person name="Ma J."/>
        </authorList>
    </citation>
    <scope>NUCLEOTIDE SEQUENCE [LARGE SCALE GENOMIC DNA]</scope>
    <source>
        <strain evidence="10">CGMCC 1.10992</strain>
    </source>
</reference>
<name>A0ABW4XRY1_9GAMM</name>
<evidence type="ECO:0000256" key="7">
    <source>
        <dbReference type="RuleBase" id="RU003435"/>
    </source>
</evidence>